<evidence type="ECO:0000256" key="1">
    <source>
        <dbReference type="SAM" id="MobiDB-lite"/>
    </source>
</evidence>
<accession>A0A9P0Z6Q3</accession>
<organism evidence="2 3">
    <name type="scientific">Cuscuta europaea</name>
    <name type="common">European dodder</name>
    <dbReference type="NCBI Taxonomy" id="41803"/>
    <lineage>
        <taxon>Eukaryota</taxon>
        <taxon>Viridiplantae</taxon>
        <taxon>Streptophyta</taxon>
        <taxon>Embryophyta</taxon>
        <taxon>Tracheophyta</taxon>
        <taxon>Spermatophyta</taxon>
        <taxon>Magnoliopsida</taxon>
        <taxon>eudicotyledons</taxon>
        <taxon>Gunneridae</taxon>
        <taxon>Pentapetalae</taxon>
        <taxon>asterids</taxon>
        <taxon>lamiids</taxon>
        <taxon>Solanales</taxon>
        <taxon>Convolvulaceae</taxon>
        <taxon>Cuscuteae</taxon>
        <taxon>Cuscuta</taxon>
        <taxon>Cuscuta subgen. Cuscuta</taxon>
    </lineage>
</organism>
<feature type="region of interest" description="Disordered" evidence="1">
    <location>
        <begin position="98"/>
        <end position="117"/>
    </location>
</feature>
<evidence type="ECO:0000313" key="2">
    <source>
        <dbReference type="EMBL" id="CAH9088708.1"/>
    </source>
</evidence>
<dbReference type="AlphaFoldDB" id="A0A9P0Z6Q3"/>
<gene>
    <name evidence="2" type="ORF">CEURO_LOCUS10637</name>
</gene>
<keyword evidence="3" id="KW-1185">Reference proteome</keyword>
<reference evidence="2" key="1">
    <citation type="submission" date="2022-07" db="EMBL/GenBank/DDBJ databases">
        <authorList>
            <person name="Macas J."/>
            <person name="Novak P."/>
            <person name="Neumann P."/>
        </authorList>
    </citation>
    <scope>NUCLEOTIDE SEQUENCE</scope>
</reference>
<sequence>MGEGVRSAGGGSGCACGSARIHPDAIQYAAGHNAVRVPDGVQQRPEGGFGPGEVSLPHHSDGQGCVSAGIGGDVPEEPPWRAEHGAPLAHRGALAAPVCPGDAGPGHKASSRLWTGK</sequence>
<dbReference type="Proteomes" id="UP001152484">
    <property type="component" value="Unassembled WGS sequence"/>
</dbReference>
<name>A0A9P0Z6Q3_CUSEU</name>
<comment type="caution">
    <text evidence="2">The sequence shown here is derived from an EMBL/GenBank/DDBJ whole genome shotgun (WGS) entry which is preliminary data.</text>
</comment>
<dbReference type="EMBL" id="CAMAPE010000019">
    <property type="protein sequence ID" value="CAH9088708.1"/>
    <property type="molecule type" value="Genomic_DNA"/>
</dbReference>
<dbReference type="OrthoDB" id="10312845at2759"/>
<evidence type="ECO:0000313" key="3">
    <source>
        <dbReference type="Proteomes" id="UP001152484"/>
    </source>
</evidence>
<protein>
    <submittedName>
        <fullName evidence="2">Uncharacterized protein</fullName>
    </submittedName>
</protein>
<proteinExistence type="predicted"/>
<feature type="region of interest" description="Disordered" evidence="1">
    <location>
        <begin position="39"/>
        <end position="84"/>
    </location>
</feature>